<accession>A0A5C8G1S2</accession>
<feature type="domain" description="IrrE N-terminal-like" evidence="1">
    <location>
        <begin position="26"/>
        <end position="147"/>
    </location>
</feature>
<dbReference type="InterPro" id="IPR010359">
    <property type="entry name" value="IrrE_HExxH"/>
</dbReference>
<dbReference type="Proteomes" id="UP000322327">
    <property type="component" value="Unassembled WGS sequence"/>
</dbReference>
<dbReference type="Gene3D" id="1.10.10.2910">
    <property type="match status" value="1"/>
</dbReference>
<gene>
    <name evidence="2" type="ORF">EPJ76_08600</name>
</gene>
<protein>
    <submittedName>
        <fullName evidence="2">ImmA/IrrE family metallo-endopeptidase</fullName>
    </submittedName>
</protein>
<dbReference type="AlphaFoldDB" id="A0A5C8G1S2"/>
<dbReference type="PANTHER" id="PTHR43236:SF2">
    <property type="entry name" value="BLL0069 PROTEIN"/>
    <property type="match status" value="1"/>
</dbReference>
<dbReference type="RefSeq" id="WP_147531320.1">
    <property type="nucleotide sequence ID" value="NZ_SAYI01000018.1"/>
</dbReference>
<dbReference type="PANTHER" id="PTHR43236">
    <property type="entry name" value="ANTITOXIN HIGA1"/>
    <property type="match status" value="1"/>
</dbReference>
<evidence type="ECO:0000313" key="2">
    <source>
        <dbReference type="EMBL" id="TXJ55629.1"/>
    </source>
</evidence>
<organism evidence="2 3">
    <name type="scientific">Brachyspira aalborgi</name>
    <dbReference type="NCBI Taxonomy" id="29522"/>
    <lineage>
        <taxon>Bacteria</taxon>
        <taxon>Pseudomonadati</taxon>
        <taxon>Spirochaetota</taxon>
        <taxon>Spirochaetia</taxon>
        <taxon>Brachyspirales</taxon>
        <taxon>Brachyspiraceae</taxon>
        <taxon>Brachyspira</taxon>
    </lineage>
</organism>
<dbReference type="Pfam" id="PF06114">
    <property type="entry name" value="Peptidase_M78"/>
    <property type="match status" value="1"/>
</dbReference>
<dbReference type="EMBL" id="SAYI01000018">
    <property type="protein sequence ID" value="TXJ55629.1"/>
    <property type="molecule type" value="Genomic_DNA"/>
</dbReference>
<name>A0A5C8G1S2_9SPIR</name>
<sequence>MINKEDIKIIKDNQKSCPIRITAITEEYGIDVYNLSMSSNISGAIIKEGDKYVIYVNDKHTPNRQRFTIAHEIAHYILHKEKIGDNLTDNAMYRSKLSNVFERQANILASEILMPVNFVMQFIEENKSVSEMASLFKVSEGAMRIRLRQGGDIFLAE</sequence>
<reference evidence="2 3" key="1">
    <citation type="journal article" date="1992" name="Lakartidningen">
        <title>[Penicillin V and not amoxicillin is the first choice preparation in acute otitis].</title>
        <authorList>
            <person name="Kamme C."/>
            <person name="Lundgren K."/>
            <person name="Prellner K."/>
        </authorList>
    </citation>
    <scope>NUCLEOTIDE SEQUENCE [LARGE SCALE GENOMIC DNA]</scope>
    <source>
        <strain evidence="2 3">PC3053II</strain>
    </source>
</reference>
<proteinExistence type="predicted"/>
<comment type="caution">
    <text evidence="2">The sequence shown here is derived from an EMBL/GenBank/DDBJ whole genome shotgun (WGS) entry which is preliminary data.</text>
</comment>
<evidence type="ECO:0000313" key="3">
    <source>
        <dbReference type="Proteomes" id="UP000322327"/>
    </source>
</evidence>
<evidence type="ECO:0000259" key="1">
    <source>
        <dbReference type="Pfam" id="PF06114"/>
    </source>
</evidence>
<dbReference type="InterPro" id="IPR052345">
    <property type="entry name" value="Rad_response_metalloprotease"/>
</dbReference>